<dbReference type="EMBL" id="QMBP01000008">
    <property type="protein sequence ID" value="RAZ89613.1"/>
    <property type="molecule type" value="Genomic_DNA"/>
</dbReference>
<evidence type="ECO:0000313" key="2">
    <source>
        <dbReference type="EMBL" id="RAZ89613.1"/>
    </source>
</evidence>
<dbReference type="AlphaFoldDB" id="A0A330HNA1"/>
<evidence type="ECO:0000259" key="1">
    <source>
        <dbReference type="Pfam" id="PF20109"/>
    </source>
</evidence>
<accession>A0A330HNA1</accession>
<dbReference type="Proteomes" id="UP000251558">
    <property type="component" value="Unassembled WGS sequence"/>
</dbReference>
<name>A0A330HNA1_9HYPH</name>
<dbReference type="Pfam" id="PF20109">
    <property type="entry name" value="Trans_reg_dom"/>
    <property type="match status" value="1"/>
</dbReference>
<dbReference type="OrthoDB" id="8654520at2"/>
<sequence length="69" mass="8135">MKPNTSRWGDDNSYDFFDSLPIEGLAWECLRRSNSYQRHYLALVRSGAETKPFPTEVQRRWGLRFRGPA</sequence>
<protein>
    <recommendedName>
        <fullName evidence="1">Transcriptional regulator-like domain-containing protein</fullName>
    </recommendedName>
</protein>
<reference evidence="3" key="1">
    <citation type="submission" date="2018-06" db="EMBL/GenBank/DDBJ databases">
        <authorList>
            <person name="Helene L.C."/>
            <person name="Dall'Agnol R."/>
            <person name="Delamuta J.R."/>
            <person name="Hungria M."/>
        </authorList>
    </citation>
    <scope>NUCLEOTIDE SEQUENCE [LARGE SCALE GENOMIC DNA]</scope>
    <source>
        <strain evidence="3">AC99b</strain>
    </source>
</reference>
<feature type="domain" description="Transcriptional regulator-like" evidence="1">
    <location>
        <begin position="7"/>
        <end position="66"/>
    </location>
</feature>
<gene>
    <name evidence="2" type="ORF">DPM33_17985</name>
</gene>
<dbReference type="InterPro" id="IPR045465">
    <property type="entry name" value="Trans_reg_dom"/>
</dbReference>
<reference evidence="2 3" key="2">
    <citation type="submission" date="2018-07" db="EMBL/GenBank/DDBJ databases">
        <title>Diversity of Mesorhizobium strains in Brazil.</title>
        <authorList>
            <person name="Helene L.C.F."/>
            <person name="Dall'Agnol R."/>
            <person name="Delamuta J.R.M."/>
            <person name="Hungria M."/>
        </authorList>
    </citation>
    <scope>NUCLEOTIDE SEQUENCE [LARGE SCALE GENOMIC DNA]</scope>
    <source>
        <strain evidence="2 3">AC99b</strain>
    </source>
</reference>
<comment type="caution">
    <text evidence="2">The sequence shown here is derived from an EMBL/GenBank/DDBJ whole genome shotgun (WGS) entry which is preliminary data.</text>
</comment>
<proteinExistence type="predicted"/>
<keyword evidence="3" id="KW-1185">Reference proteome</keyword>
<evidence type="ECO:0000313" key="3">
    <source>
        <dbReference type="Proteomes" id="UP000251558"/>
    </source>
</evidence>
<organism evidence="2 3">
    <name type="scientific">Mesorhizobium hawassense</name>
    <dbReference type="NCBI Taxonomy" id="1209954"/>
    <lineage>
        <taxon>Bacteria</taxon>
        <taxon>Pseudomonadati</taxon>
        <taxon>Pseudomonadota</taxon>
        <taxon>Alphaproteobacteria</taxon>
        <taxon>Hyphomicrobiales</taxon>
        <taxon>Phyllobacteriaceae</taxon>
        <taxon>Mesorhizobium</taxon>
    </lineage>
</organism>